<dbReference type="GO" id="GO:0003676">
    <property type="term" value="F:nucleic acid binding"/>
    <property type="evidence" value="ECO:0007669"/>
    <property type="project" value="InterPro"/>
</dbReference>
<feature type="region of interest" description="Disordered" evidence="1">
    <location>
        <begin position="1092"/>
        <end position="1111"/>
    </location>
</feature>
<dbReference type="PANTHER" id="PTHR11439:SF483">
    <property type="entry name" value="PEPTIDE SYNTHASE GLIP-LIKE, PUTATIVE (AFU_ORTHOLOGUE AFUA_3G12920)-RELATED"/>
    <property type="match status" value="1"/>
</dbReference>
<organism evidence="2">
    <name type="scientific">Thalassiosira pseudonana</name>
    <name type="common">Marine diatom</name>
    <name type="synonym">Cyclotella nana</name>
    <dbReference type="NCBI Taxonomy" id="35128"/>
    <lineage>
        <taxon>Eukaryota</taxon>
        <taxon>Sar</taxon>
        <taxon>Stramenopiles</taxon>
        <taxon>Ochrophyta</taxon>
        <taxon>Bacillariophyta</taxon>
        <taxon>Coscinodiscophyceae</taxon>
        <taxon>Thalassiosirophycidae</taxon>
        <taxon>Thalassiosirales</taxon>
        <taxon>Thalassiosiraceae</taxon>
        <taxon>Thalassiosira</taxon>
    </lineage>
</organism>
<feature type="region of interest" description="Disordered" evidence="1">
    <location>
        <begin position="323"/>
        <end position="349"/>
    </location>
</feature>
<feature type="non-terminal residue" evidence="2">
    <location>
        <position position="1"/>
    </location>
</feature>
<dbReference type="InterPro" id="IPR036397">
    <property type="entry name" value="RNaseH_sf"/>
</dbReference>
<feature type="region of interest" description="Disordered" evidence="1">
    <location>
        <begin position="56"/>
        <end position="76"/>
    </location>
</feature>
<protein>
    <submittedName>
        <fullName evidence="2">Pol protein</fullName>
    </submittedName>
</protein>
<sequence>LCQTRRTHQDEEGFSVSPVVCTGCHLNLDHQRDKIGHDQATNDTNYWAPLRTTLLDESDEDEVTNPPTKSTTNESTVGTQYHNKTAMKWLRKIVNRSERKRNEEKKREIEREAVNAVSVATAVLDSGATSTFIREEDCNNNICVKTGETSSKQVYMPDGSSAGATEKARLPMTALRAEARLGDVLPALKHNSLVSVNVLDENGYCTVFMNGEANVYDNEAVKIIVSKAAVLKGTKDASGLWRVPLKDTVSNPTNTILINRPSPHHAINNVYELPSTEQAIRYLHAAAGFPPKTTWLKAIRAGNFVTWPGISAESVYKFFPESEETQKGHMDRQRKGVRSTKDKSTQETQLTPMQREHDVFIKVYTQRDVIYTDQTGRLPAISSKGNQYVMVLCEIDGNVILVEPMRSKADGEMQKAYLRLLARLKAAKIVPKKHVLDNECSEAMKALIKETCQLELVPPGTHRRNIAEKAIQTFKKHFIGILAGTADDFPLHLWDRLLPQAEMTLNLLRQANARPTVSAWAYLFGPHDYNRMPLAPMGCAVQIHDAPEQRRTWAPHSVDGWYIGTSDEHYRCHKIFIKATRTERITDTVFFKHKYLTNPTVTPEDAVVKAAQDLTKAVQGNLNLKGKANMEAIQKLSDMFSVAAMEHKFNNEQLQPAQRNKQVQCNDIPQVYDPQPAKLEYQREQRVPLIVESPMHSSHPRVQIQQPSPRVPRTNTPSQAIQKLIDAKPTIPRYDNGPARNTRSQTVTQAAPAYNTRAKVKARENAMSVVQVALLNAMKGATPKQLASRKLPLAALCEVAGSIIDDTTGEVLEYRHLIRNPKYQKEWNTSCANEIGRLAQGIGKRIDGTNTMFFINKQDIPNDRFKDITYAKFVCDYRPGKSEPNRTRLTMGGDRINYPGEVGTPTADLLLVKILFNSIISTHGARCMTADIKNFYLNTPMQRYEYLRIRLSDIPQEVITEYGLLNKVAADGYVYLEVRKGMYGLPQAGLLAQELLEKRLAEHGYFQSKIIPGLWKHVTRPVCFTLVVDDFCVKYIGKQHAEHLMGVLKQHYEITEDWKGEKYCGLTIDWDYNNKKVHLSMPGYVNKALKRFGHEHPPNRQDQPYPHTPPKYGAKVQYAEEVKDSPPLNKEEQRYIQQVTGTFLYLARAVDSTMLTPLSAIASEQAKPTQATMKKIKQFLDYAASQEEAVLTYQASDMILAAHSDASYHSEPKARSRAGGHFFLSSDGLYPHNNGAILNIAQIIKTVMSSAAEAELGALYINAREAVWIRRVLEEMGHTQTKTPMQTDNSTAEGVVNNKIQPKRTKAMDMRFYWLRDQEAKNQFRFYWAPGATNYADYWTKHHAAAHHKNMRSMFLTPRQQALCCEGVLKTTTDTSDEDRRLRTMTDA</sequence>
<dbReference type="EMBL" id="EU432490">
    <property type="protein sequence ID" value="ACA60899.1"/>
    <property type="molecule type" value="Genomic_DNA"/>
</dbReference>
<feature type="compositionally biased region" description="Polar residues" evidence="1">
    <location>
        <begin position="65"/>
        <end position="76"/>
    </location>
</feature>
<dbReference type="CDD" id="cd09272">
    <property type="entry name" value="RNase_HI_RT_Ty1"/>
    <property type="match status" value="1"/>
</dbReference>
<feature type="compositionally biased region" description="Basic and acidic residues" evidence="1">
    <location>
        <begin position="324"/>
        <end position="345"/>
    </location>
</feature>
<feature type="region of interest" description="Disordered" evidence="1">
    <location>
        <begin position="696"/>
        <end position="717"/>
    </location>
</feature>
<proteinExistence type="predicted"/>
<evidence type="ECO:0000313" key="2">
    <source>
        <dbReference type="EMBL" id="ACA60899.1"/>
    </source>
</evidence>
<dbReference type="PANTHER" id="PTHR11439">
    <property type="entry name" value="GAG-POL-RELATED RETROTRANSPOSON"/>
    <property type="match status" value="1"/>
</dbReference>
<dbReference type="Gene3D" id="3.30.420.10">
    <property type="entry name" value="Ribonuclease H-like superfamily/Ribonuclease H"/>
    <property type="match status" value="1"/>
</dbReference>
<feature type="compositionally biased region" description="Polar residues" evidence="1">
    <location>
        <begin position="703"/>
        <end position="717"/>
    </location>
</feature>
<name>B1PJ39_THAPS</name>
<accession>B1PJ39</accession>
<reference evidence="2" key="1">
    <citation type="submission" date="2008-01" db="EMBL/GenBank/DDBJ databases">
        <title>Pirate Transposons in Diatom Genomes.</title>
        <authorList>
            <person name="Maumus F."/>
            <person name="Allen A."/>
            <person name="Bowler C."/>
        </authorList>
    </citation>
    <scope>NUCLEOTIDE SEQUENCE</scope>
</reference>
<evidence type="ECO:0000256" key="1">
    <source>
        <dbReference type="SAM" id="MobiDB-lite"/>
    </source>
</evidence>